<protein>
    <submittedName>
        <fullName evidence="3">TIGR04222 domain-containing membrane protein</fullName>
    </submittedName>
</protein>
<organism evidence="3 4">
    <name type="scientific">Streptomyces maoxianensis</name>
    <dbReference type="NCBI Taxonomy" id="1459942"/>
    <lineage>
        <taxon>Bacteria</taxon>
        <taxon>Bacillati</taxon>
        <taxon>Actinomycetota</taxon>
        <taxon>Actinomycetes</taxon>
        <taxon>Kitasatosporales</taxon>
        <taxon>Streptomycetaceae</taxon>
        <taxon>Streptomyces</taxon>
    </lineage>
</organism>
<dbReference type="RefSeq" id="WP_381193951.1">
    <property type="nucleotide sequence ID" value="NZ_JBHSFE010000010.1"/>
</dbReference>
<dbReference type="Proteomes" id="UP001595993">
    <property type="component" value="Unassembled WGS sequence"/>
</dbReference>
<comment type="caution">
    <text evidence="3">The sequence shown here is derived from an EMBL/GenBank/DDBJ whole genome shotgun (WGS) entry which is preliminary data.</text>
</comment>
<dbReference type="NCBIfam" id="TIGR04222">
    <property type="entry name" value="near_uncomplex"/>
    <property type="match status" value="1"/>
</dbReference>
<gene>
    <name evidence="3" type="ORF">ACFO9E_11585</name>
</gene>
<feature type="region of interest" description="Disordered" evidence="1">
    <location>
        <begin position="282"/>
        <end position="330"/>
    </location>
</feature>
<keyword evidence="2" id="KW-0472">Membrane</keyword>
<keyword evidence="2" id="KW-0812">Transmembrane</keyword>
<reference evidence="4" key="1">
    <citation type="journal article" date="2019" name="Int. J. Syst. Evol. Microbiol.">
        <title>The Global Catalogue of Microorganisms (GCM) 10K type strain sequencing project: providing services to taxonomists for standard genome sequencing and annotation.</title>
        <authorList>
            <consortium name="The Broad Institute Genomics Platform"/>
            <consortium name="The Broad Institute Genome Sequencing Center for Infectious Disease"/>
            <person name="Wu L."/>
            <person name="Ma J."/>
        </authorList>
    </citation>
    <scope>NUCLEOTIDE SEQUENCE [LARGE SCALE GENOMIC DNA]</scope>
    <source>
        <strain evidence="4">CGMCC 4.7139</strain>
    </source>
</reference>
<name>A0ABV9G758_9ACTN</name>
<proteinExistence type="predicted"/>
<feature type="transmembrane region" description="Helical" evidence="2">
    <location>
        <begin position="145"/>
        <end position="164"/>
    </location>
</feature>
<dbReference type="InterPro" id="IPR026467">
    <property type="entry name" value="Ser/Gly_Cys_C_dom"/>
</dbReference>
<accession>A0ABV9G758</accession>
<evidence type="ECO:0000256" key="2">
    <source>
        <dbReference type="SAM" id="Phobius"/>
    </source>
</evidence>
<sequence length="330" mass="32561">MVLLAVFVYLAIGASSAALIVRASASRLRHPAGAGQIHHVYEAAFLGGGPARVADAALAAMHADGRLVIGGPGIVSVRHALAHDPVERAVFEQLAAAPSGALHTVRLAVMRHPAVQEIGDGLAARGLMTPPGLNRGLTVWGYTQGFLCFVGLPISFGLTIFSFVQDDAPADFGPPFIAMVLPALIAGIVIGLMMGGRARRRITTAGQHALRSYLAHYAQVYSAAHLVAARGLRGVPDPALQAQLTAAARIPVARTDSYSSSYSGSAAVWCAGSSPGSGCGSSSCGTGGGSGGGSSCGGSSGGSSCGGSSGGSSCGGSSGGSSCGGGSSSS</sequence>
<evidence type="ECO:0000313" key="3">
    <source>
        <dbReference type="EMBL" id="MFC4608454.1"/>
    </source>
</evidence>
<keyword evidence="4" id="KW-1185">Reference proteome</keyword>
<dbReference type="EMBL" id="JBHSFE010000010">
    <property type="protein sequence ID" value="MFC4608454.1"/>
    <property type="molecule type" value="Genomic_DNA"/>
</dbReference>
<feature type="transmembrane region" description="Helical" evidence="2">
    <location>
        <begin position="6"/>
        <end position="25"/>
    </location>
</feature>
<evidence type="ECO:0000313" key="4">
    <source>
        <dbReference type="Proteomes" id="UP001595993"/>
    </source>
</evidence>
<keyword evidence="2" id="KW-1133">Transmembrane helix</keyword>
<evidence type="ECO:0000256" key="1">
    <source>
        <dbReference type="SAM" id="MobiDB-lite"/>
    </source>
</evidence>
<feature type="transmembrane region" description="Helical" evidence="2">
    <location>
        <begin position="176"/>
        <end position="194"/>
    </location>
</feature>